<organism evidence="2 3">
    <name type="scientific">Polypedilum vanderplanki</name>
    <name type="common">Sleeping chironomid midge</name>
    <dbReference type="NCBI Taxonomy" id="319348"/>
    <lineage>
        <taxon>Eukaryota</taxon>
        <taxon>Metazoa</taxon>
        <taxon>Ecdysozoa</taxon>
        <taxon>Arthropoda</taxon>
        <taxon>Hexapoda</taxon>
        <taxon>Insecta</taxon>
        <taxon>Pterygota</taxon>
        <taxon>Neoptera</taxon>
        <taxon>Endopterygota</taxon>
        <taxon>Diptera</taxon>
        <taxon>Nematocera</taxon>
        <taxon>Chironomoidea</taxon>
        <taxon>Chironomidae</taxon>
        <taxon>Chironominae</taxon>
        <taxon>Polypedilum</taxon>
        <taxon>Polypedilum</taxon>
    </lineage>
</organism>
<proteinExistence type="predicted"/>
<comment type="caution">
    <text evidence="2">The sequence shown here is derived from an EMBL/GenBank/DDBJ whole genome shotgun (WGS) entry which is preliminary data.</text>
</comment>
<evidence type="ECO:0000313" key="2">
    <source>
        <dbReference type="EMBL" id="KAG5669725.1"/>
    </source>
</evidence>
<sequence length="119" mass="13933">MFDIFDKEKNLLDKVGLYLNLKKLQTTSIRHICINCVKVLQILPQKNPNQENLLKNGTKHENGMIENSKNAPSKDESEKQMKIFKCMKCHRTYSIKGKFKRHKCAICSICKKYLKQCKN</sequence>
<evidence type="ECO:0000313" key="3">
    <source>
        <dbReference type="Proteomes" id="UP001107558"/>
    </source>
</evidence>
<keyword evidence="3" id="KW-1185">Reference proteome</keyword>
<feature type="region of interest" description="Disordered" evidence="1">
    <location>
        <begin position="50"/>
        <end position="76"/>
    </location>
</feature>
<protein>
    <submittedName>
        <fullName evidence="2">Uncharacterized protein</fullName>
    </submittedName>
</protein>
<reference evidence="2" key="1">
    <citation type="submission" date="2021-03" db="EMBL/GenBank/DDBJ databases">
        <title>Chromosome level genome of the anhydrobiotic midge Polypedilum vanderplanki.</title>
        <authorList>
            <person name="Yoshida Y."/>
            <person name="Kikawada T."/>
            <person name="Gusev O."/>
        </authorList>
    </citation>
    <scope>NUCLEOTIDE SEQUENCE</scope>
    <source>
        <strain evidence="2">NIAS01</strain>
        <tissue evidence="2">Whole body or cell culture</tissue>
    </source>
</reference>
<name>A0A9J6BIT0_POLVA</name>
<gene>
    <name evidence="2" type="ORF">PVAND_000020</name>
</gene>
<dbReference type="Proteomes" id="UP001107558">
    <property type="component" value="Chromosome 3"/>
</dbReference>
<accession>A0A9J6BIT0</accession>
<dbReference type="EMBL" id="JADBJN010000003">
    <property type="protein sequence ID" value="KAG5669725.1"/>
    <property type="molecule type" value="Genomic_DNA"/>
</dbReference>
<evidence type="ECO:0000256" key="1">
    <source>
        <dbReference type="SAM" id="MobiDB-lite"/>
    </source>
</evidence>
<dbReference type="AlphaFoldDB" id="A0A9J6BIT0"/>